<name>A0A9P1H464_9PEZI</name>
<gene>
    <name evidence="2" type="ORF">PPNO1_LOCUS5380</name>
</gene>
<comment type="caution">
    <text evidence="2">The sequence shown here is derived from an EMBL/GenBank/DDBJ whole genome shotgun (WGS) entry which is preliminary data.</text>
</comment>
<dbReference type="EMBL" id="CALLCH030000012">
    <property type="protein sequence ID" value="CAI4215673.1"/>
    <property type="molecule type" value="Genomic_DNA"/>
</dbReference>
<sequence>MSYFLLFPTEPWSRKVAIATRVPPHLDSLMGQLRNWAQQSISLAYPIRNTINSRDVNPYDPNLWTLPVEFGCSMLVFTLHAATHKFRPRARIVFNLALIAYALYRTEFNILLFMCGMFMADLQAYASVRDERRHDLPLRRADDYHDDSDSDSPLPSSATPHLGGWQ</sequence>
<keyword evidence="3" id="KW-1185">Reference proteome</keyword>
<accession>A0A9P1H464</accession>
<dbReference type="Proteomes" id="UP000838763">
    <property type="component" value="Unassembled WGS sequence"/>
</dbReference>
<evidence type="ECO:0000313" key="2">
    <source>
        <dbReference type="EMBL" id="CAI4215673.1"/>
    </source>
</evidence>
<dbReference type="OrthoDB" id="5819582at2759"/>
<dbReference type="AlphaFoldDB" id="A0A9P1H464"/>
<evidence type="ECO:0000313" key="3">
    <source>
        <dbReference type="Proteomes" id="UP000838763"/>
    </source>
</evidence>
<reference evidence="2" key="1">
    <citation type="submission" date="2022-11" db="EMBL/GenBank/DDBJ databases">
        <authorList>
            <person name="Scott C."/>
            <person name="Bruce N."/>
        </authorList>
    </citation>
    <scope>NUCLEOTIDE SEQUENCE</scope>
</reference>
<proteinExistence type="predicted"/>
<evidence type="ECO:0000256" key="1">
    <source>
        <dbReference type="SAM" id="MobiDB-lite"/>
    </source>
</evidence>
<protein>
    <submittedName>
        <fullName evidence="2">Uncharacterized protein</fullName>
    </submittedName>
</protein>
<feature type="region of interest" description="Disordered" evidence="1">
    <location>
        <begin position="139"/>
        <end position="166"/>
    </location>
</feature>
<organism evidence="2 3">
    <name type="scientific">Parascedosporium putredinis</name>
    <dbReference type="NCBI Taxonomy" id="1442378"/>
    <lineage>
        <taxon>Eukaryota</taxon>
        <taxon>Fungi</taxon>
        <taxon>Dikarya</taxon>
        <taxon>Ascomycota</taxon>
        <taxon>Pezizomycotina</taxon>
        <taxon>Sordariomycetes</taxon>
        <taxon>Hypocreomycetidae</taxon>
        <taxon>Microascales</taxon>
        <taxon>Microascaceae</taxon>
        <taxon>Parascedosporium</taxon>
    </lineage>
</organism>